<evidence type="ECO:0000313" key="1">
    <source>
        <dbReference type="EMBL" id="OJJ29936.1"/>
    </source>
</evidence>
<dbReference type="AlphaFoldDB" id="A0A1L9R4U2"/>
<protein>
    <submittedName>
        <fullName evidence="1">Uncharacterized protein</fullName>
    </submittedName>
</protein>
<accession>A0A1L9R4U2</accession>
<dbReference type="OrthoDB" id="3555317at2759"/>
<name>A0A1L9R4U2_ASPWE</name>
<dbReference type="PANTHER" id="PTHR40618">
    <property type="entry name" value="B-ZIP TRANSCRIPTION FACTOR (EUROFUNG)-RELATED"/>
    <property type="match status" value="1"/>
</dbReference>
<sequence>MPLSPGSPLLFDTAASTIVKLSQFVSQLRLACVYHAYFSLRNPSFKLDNLRRKFRFLLSMLSRERLTCYFEATLHARIQPERMTEWEDIPFFSVGGAGTHYLRPSSSNISPLPRRDGVRGSVREDPLSGFPVGVQGEMSGEWFDIRDLEGFLQEKDFALLTHPPTEKQGSLRQAVISASSLIKILVSTCICLGRSPGWRRNDVENAVRIALCT</sequence>
<dbReference type="STRING" id="1073089.A0A1L9R4U2"/>
<keyword evidence="2" id="KW-1185">Reference proteome</keyword>
<dbReference type="GeneID" id="63744971"/>
<evidence type="ECO:0000313" key="2">
    <source>
        <dbReference type="Proteomes" id="UP000184383"/>
    </source>
</evidence>
<organism evidence="1 2">
    <name type="scientific">Aspergillus wentii DTO 134E9</name>
    <dbReference type="NCBI Taxonomy" id="1073089"/>
    <lineage>
        <taxon>Eukaryota</taxon>
        <taxon>Fungi</taxon>
        <taxon>Dikarya</taxon>
        <taxon>Ascomycota</taxon>
        <taxon>Pezizomycotina</taxon>
        <taxon>Eurotiomycetes</taxon>
        <taxon>Eurotiomycetidae</taxon>
        <taxon>Eurotiales</taxon>
        <taxon>Aspergillaceae</taxon>
        <taxon>Aspergillus</taxon>
        <taxon>Aspergillus subgen. Cremei</taxon>
    </lineage>
</organism>
<gene>
    <name evidence="1" type="ORF">ASPWEDRAFT_121977</name>
</gene>
<reference evidence="2" key="1">
    <citation type="journal article" date="2017" name="Genome Biol.">
        <title>Comparative genomics reveals high biological diversity and specific adaptations in the industrially and medically important fungal genus Aspergillus.</title>
        <authorList>
            <person name="de Vries R.P."/>
            <person name="Riley R."/>
            <person name="Wiebenga A."/>
            <person name="Aguilar-Osorio G."/>
            <person name="Amillis S."/>
            <person name="Uchima C.A."/>
            <person name="Anderluh G."/>
            <person name="Asadollahi M."/>
            <person name="Askin M."/>
            <person name="Barry K."/>
            <person name="Battaglia E."/>
            <person name="Bayram O."/>
            <person name="Benocci T."/>
            <person name="Braus-Stromeyer S.A."/>
            <person name="Caldana C."/>
            <person name="Canovas D."/>
            <person name="Cerqueira G.C."/>
            <person name="Chen F."/>
            <person name="Chen W."/>
            <person name="Choi C."/>
            <person name="Clum A."/>
            <person name="Dos Santos R.A."/>
            <person name="Damasio A.R."/>
            <person name="Diallinas G."/>
            <person name="Emri T."/>
            <person name="Fekete E."/>
            <person name="Flipphi M."/>
            <person name="Freyberg S."/>
            <person name="Gallo A."/>
            <person name="Gournas C."/>
            <person name="Habgood R."/>
            <person name="Hainaut M."/>
            <person name="Harispe M.L."/>
            <person name="Henrissat B."/>
            <person name="Hilden K.S."/>
            <person name="Hope R."/>
            <person name="Hossain A."/>
            <person name="Karabika E."/>
            <person name="Karaffa L."/>
            <person name="Karanyi Z."/>
            <person name="Krasevec N."/>
            <person name="Kuo A."/>
            <person name="Kusch H."/>
            <person name="LaButti K."/>
            <person name="Lagendijk E.L."/>
            <person name="Lapidus A."/>
            <person name="Levasseur A."/>
            <person name="Lindquist E."/>
            <person name="Lipzen A."/>
            <person name="Logrieco A.F."/>
            <person name="MacCabe A."/>
            <person name="Maekelae M.R."/>
            <person name="Malavazi I."/>
            <person name="Melin P."/>
            <person name="Meyer V."/>
            <person name="Mielnichuk N."/>
            <person name="Miskei M."/>
            <person name="Molnar A.P."/>
            <person name="Mule G."/>
            <person name="Ngan C.Y."/>
            <person name="Orejas M."/>
            <person name="Orosz E."/>
            <person name="Ouedraogo J.P."/>
            <person name="Overkamp K.M."/>
            <person name="Park H.-S."/>
            <person name="Perrone G."/>
            <person name="Piumi F."/>
            <person name="Punt P.J."/>
            <person name="Ram A.F."/>
            <person name="Ramon A."/>
            <person name="Rauscher S."/>
            <person name="Record E."/>
            <person name="Riano-Pachon D.M."/>
            <person name="Robert V."/>
            <person name="Roehrig J."/>
            <person name="Ruller R."/>
            <person name="Salamov A."/>
            <person name="Salih N.S."/>
            <person name="Samson R.A."/>
            <person name="Sandor E."/>
            <person name="Sanguinetti M."/>
            <person name="Schuetze T."/>
            <person name="Sepcic K."/>
            <person name="Shelest E."/>
            <person name="Sherlock G."/>
            <person name="Sophianopoulou V."/>
            <person name="Squina F.M."/>
            <person name="Sun H."/>
            <person name="Susca A."/>
            <person name="Todd R.B."/>
            <person name="Tsang A."/>
            <person name="Unkles S.E."/>
            <person name="van de Wiele N."/>
            <person name="van Rossen-Uffink D."/>
            <person name="Oliveira J.V."/>
            <person name="Vesth T.C."/>
            <person name="Visser J."/>
            <person name="Yu J.-H."/>
            <person name="Zhou M."/>
            <person name="Andersen M.R."/>
            <person name="Archer D.B."/>
            <person name="Baker S.E."/>
            <person name="Benoit I."/>
            <person name="Brakhage A.A."/>
            <person name="Braus G.H."/>
            <person name="Fischer R."/>
            <person name="Frisvad J.C."/>
            <person name="Goldman G.H."/>
            <person name="Houbraken J."/>
            <person name="Oakley B."/>
            <person name="Pocsi I."/>
            <person name="Scazzocchio C."/>
            <person name="Seiboth B."/>
            <person name="vanKuyk P.A."/>
            <person name="Wortman J."/>
            <person name="Dyer P.S."/>
            <person name="Grigoriev I.V."/>
        </authorList>
    </citation>
    <scope>NUCLEOTIDE SEQUENCE [LARGE SCALE GENOMIC DNA]</scope>
    <source>
        <strain evidence="2">DTO 134E9</strain>
    </source>
</reference>
<dbReference type="Proteomes" id="UP000184383">
    <property type="component" value="Unassembled WGS sequence"/>
</dbReference>
<proteinExistence type="predicted"/>
<dbReference type="RefSeq" id="XP_040683613.1">
    <property type="nucleotide sequence ID" value="XM_040829123.1"/>
</dbReference>
<dbReference type="VEuPathDB" id="FungiDB:ASPWEDRAFT_121977"/>
<dbReference type="EMBL" id="KV878218">
    <property type="protein sequence ID" value="OJJ29936.1"/>
    <property type="molecule type" value="Genomic_DNA"/>
</dbReference>
<dbReference type="PANTHER" id="PTHR40618:SF1">
    <property type="entry name" value="B-ZIP TRANSCRIPTION FACTOR (EUROFUNG)"/>
    <property type="match status" value="1"/>
</dbReference>